<geneLocation type="plasmid" evidence="3 4">
    <name>pSsAf2.3-2</name>
</geneLocation>
<dbReference type="InterPro" id="IPR049855">
    <property type="entry name" value="DotG/IcmE-like_C"/>
</dbReference>
<protein>
    <submittedName>
        <fullName evidence="3">Conjugal transfer protein TraO</fullName>
    </submittedName>
</protein>
<dbReference type="RefSeq" id="WP_040264740.1">
    <property type="nucleotide sequence ID" value="NZ_CP050857.1"/>
</dbReference>
<dbReference type="CDD" id="cd16431">
    <property type="entry name" value="IcmE"/>
    <property type="match status" value="1"/>
</dbReference>
<evidence type="ECO:0000313" key="3">
    <source>
        <dbReference type="EMBL" id="QLH64519.1"/>
    </source>
</evidence>
<sequence>MSDQENTERGSRHVGVMFGLVVAGAIVLVGGGYALWSWYAAPPPAESRLDLNRIGGSAQSSAQESPAYRELLREHNARGAQAAQRQNVSFIASIPLQQDVIVPPPPITPPTSATVPVTLRGDSQGAPRTQAQDKALTDTRQKALAGLLARLQAPVTESDLPAAEGLGGKEGGWSAWRDSLPGSAVQRAAQRDKRGGAPVTLPMEVVPPYWRGPGEIYTGVDSDNGITPVLGRFTTGPYAGAILAAPEGAKLAGEGVVVHFTAMAWQGQTYTIDAYALQDDSLVANIATDVNHHYVRRILPSILKGIGGIGDLYAQANTQVLSTGFSSVTTRPSSPDGSAVAGVIAGGTASQAAQVLASDAARLPDRTVTVTPGEVVAIQFMRGVYSTDVQPLTGMSGASPLPITVARGQEKYTNPSPSAAELHADTQARIRAAQHRGESRE</sequence>
<organism evidence="3 4">
    <name type="scientific">Serratia symbiotica</name>
    <dbReference type="NCBI Taxonomy" id="138074"/>
    <lineage>
        <taxon>Bacteria</taxon>
        <taxon>Pseudomonadati</taxon>
        <taxon>Pseudomonadota</taxon>
        <taxon>Gammaproteobacteria</taxon>
        <taxon>Enterobacterales</taxon>
        <taxon>Yersiniaceae</taxon>
        <taxon>Serratia</taxon>
    </lineage>
</organism>
<dbReference type="EMBL" id="CP050857">
    <property type="protein sequence ID" value="QLH64519.1"/>
    <property type="molecule type" value="Genomic_DNA"/>
</dbReference>
<reference evidence="3 4" key="1">
    <citation type="journal article" date="2014" name="Genome Announc.">
        <title>Whole-Genome Sequence of Serratia symbiotica Strain CWBI-2.3T, a Free-Living Symbiont of the Black Bean Aphid Aphis fabae.</title>
        <authorList>
            <person name="Foray V."/>
            <person name="Grigorescu A.S."/>
            <person name="Sabri A."/>
            <person name="Haubruge E."/>
            <person name="Lognay G."/>
            <person name="Francis F."/>
            <person name="Fauconnier M.L."/>
            <person name="Hance T."/>
            <person name="Thonart P."/>
        </authorList>
    </citation>
    <scope>NUCLEOTIDE SEQUENCE [LARGE SCALE GENOMIC DNA]</scope>
    <source>
        <strain evidence="3">CWBI-2.3</strain>
        <plasmid evidence="3 4">pSsAf2.3-2</plasmid>
    </source>
</reference>
<dbReference type="AlphaFoldDB" id="A0A068Z0L1"/>
<evidence type="ECO:0000313" key="4">
    <source>
        <dbReference type="Proteomes" id="UP000042738"/>
    </source>
</evidence>
<keyword evidence="2" id="KW-0472">Membrane</keyword>
<feature type="region of interest" description="Disordered" evidence="1">
    <location>
        <begin position="410"/>
        <end position="441"/>
    </location>
</feature>
<proteinExistence type="predicted"/>
<gene>
    <name evidence="3" type="primary">traO</name>
    <name evidence="3" type="ORF">SYMBAF_16965</name>
</gene>
<feature type="transmembrane region" description="Helical" evidence="2">
    <location>
        <begin position="16"/>
        <end position="39"/>
    </location>
</feature>
<dbReference type="GeneID" id="93738166"/>
<keyword evidence="2" id="KW-1133">Transmembrane helix</keyword>
<evidence type="ECO:0000256" key="1">
    <source>
        <dbReference type="SAM" id="MobiDB-lite"/>
    </source>
</evidence>
<dbReference type="STRING" id="138074.SYMBAF_190025"/>
<dbReference type="NCBIfam" id="NF033884">
    <property type="entry name" value="conj_TraO_IncI1"/>
    <property type="match status" value="1"/>
</dbReference>
<name>A0A068Z0L1_9GAMM</name>
<keyword evidence="2" id="KW-0812">Transmembrane</keyword>
<accession>A0A068Z0L1</accession>
<evidence type="ECO:0000256" key="2">
    <source>
        <dbReference type="SAM" id="Phobius"/>
    </source>
</evidence>
<keyword evidence="3" id="KW-0614">Plasmid</keyword>
<dbReference type="Proteomes" id="UP000042738">
    <property type="component" value="Plasmid pSsAf2.3-2"/>
</dbReference>